<keyword evidence="3" id="KW-1185">Reference proteome</keyword>
<dbReference type="EMBL" id="CAJRST010035557">
    <property type="protein sequence ID" value="CAG5986487.1"/>
    <property type="molecule type" value="Genomic_DNA"/>
</dbReference>
<name>A0A8S4BN55_9TELE</name>
<accession>A0A8S4BN55</accession>
<protein>
    <submittedName>
        <fullName evidence="2">(Atlantic silverside) hypothetical protein</fullName>
    </submittedName>
</protein>
<evidence type="ECO:0000313" key="3">
    <source>
        <dbReference type="Proteomes" id="UP000677803"/>
    </source>
</evidence>
<proteinExistence type="predicted"/>
<organism evidence="2 3">
    <name type="scientific">Menidia menidia</name>
    <name type="common">Atlantic silverside</name>
    <dbReference type="NCBI Taxonomy" id="238744"/>
    <lineage>
        <taxon>Eukaryota</taxon>
        <taxon>Metazoa</taxon>
        <taxon>Chordata</taxon>
        <taxon>Craniata</taxon>
        <taxon>Vertebrata</taxon>
        <taxon>Euteleostomi</taxon>
        <taxon>Actinopterygii</taxon>
        <taxon>Neopterygii</taxon>
        <taxon>Teleostei</taxon>
        <taxon>Neoteleostei</taxon>
        <taxon>Acanthomorphata</taxon>
        <taxon>Ovalentaria</taxon>
        <taxon>Atherinomorphae</taxon>
        <taxon>Atheriniformes</taxon>
        <taxon>Atherinopsidae</taxon>
        <taxon>Menidiinae</taxon>
        <taxon>Menidia</taxon>
    </lineage>
</organism>
<gene>
    <name evidence="2" type="ORF">MMEN_LOCUS16867</name>
</gene>
<dbReference type="PANTHER" id="PTHR33053">
    <property type="entry name" value="PROTEIN, PUTATIVE-RELATED"/>
    <property type="match status" value="1"/>
</dbReference>
<sequence>MDYYCSSQTKRRRIKAKVSEHLKFLEDFKVKSGTFSDLDYASEVDNQISSEKWNFEAHLSEKETDAEFEDEHEEQSAAGRKFTASSIEIDLNSMSEEIDRTRTLKIKLADWAANRNISHSALTELLHILVHYGLDLPKDSRSLLSTPKTFEVKEMGHGIYHHFGLAKTLTSQLLNDSHLSVDTLTLRVNIDGLPLFKSSKMELWPILATIKEFPKSGVFIIGLYAGVAKPDSVTKYLKEFIEDLKTMPSSVMHLLGHFLKCIKGHSGYSSCERCVEHGIYMDKKVVFPDCTAPLRTDENFELLTDDDHHHGVSPLQQLGVGMVSSFVLDYMHLVCLRHVKKVISLWIKGPLRCRLSAVTISIISNHLKSVRDHLPRNFSRKPRSLMEYSQWKATEFRQFLLYTGPVVLQGRLSAQMYNNFMLLSIAMTILLSPVLCCKYCDYAGKLLKCYVTNFAKLYGTEHLVYNTHCLIHLADDARKYGALDNISCFPFENYLGTLKRLVRRPQNPLQQVVRRLAEKPILGEDGRQGKAQVPHSCGPTLPDFPARMQFRQYRHEGTVISCCVGDNCFDVEGRVAVIRNIIQLLSGAMYTVCQFYEQQDCFCRYPIDSSCLGIRTMTQLSDRLYGVPVTSLTKKLVVLPLRNDCYGEARRKLSRAEATSDLQTDYEIPEKRRRRSSHKWGTFSSSEDSVDSSENEVPPSPPLELATVGSAAKVCSLGVSRNRSPS</sequence>
<comment type="caution">
    <text evidence="2">The sequence shown here is derived from an EMBL/GenBank/DDBJ whole genome shotgun (WGS) entry which is preliminary data.</text>
</comment>
<evidence type="ECO:0000256" key="1">
    <source>
        <dbReference type="SAM" id="MobiDB-lite"/>
    </source>
</evidence>
<dbReference type="Proteomes" id="UP000677803">
    <property type="component" value="Unassembled WGS sequence"/>
</dbReference>
<dbReference type="OrthoDB" id="10036512at2759"/>
<evidence type="ECO:0000313" key="2">
    <source>
        <dbReference type="EMBL" id="CAG5986487.1"/>
    </source>
</evidence>
<dbReference type="AlphaFoldDB" id="A0A8S4BN55"/>
<reference evidence="2" key="1">
    <citation type="submission" date="2021-05" db="EMBL/GenBank/DDBJ databases">
        <authorList>
            <person name="Tigano A."/>
        </authorList>
    </citation>
    <scope>NUCLEOTIDE SEQUENCE</scope>
</reference>
<dbReference type="PANTHER" id="PTHR33053:SF24">
    <property type="entry name" value="TRANSPOSASE DOMAIN-CONTAINING PROTEIN"/>
    <property type="match status" value="1"/>
</dbReference>
<feature type="region of interest" description="Disordered" evidence="1">
    <location>
        <begin position="664"/>
        <end position="705"/>
    </location>
</feature>
<feature type="non-terminal residue" evidence="2">
    <location>
        <position position="1"/>
    </location>
</feature>